<dbReference type="PANTHER" id="PTHR22602:SF0">
    <property type="entry name" value="TRANSFERASE CAF17, MITOCHONDRIAL-RELATED"/>
    <property type="match status" value="1"/>
</dbReference>
<name>A0ABZ0D0P8_9BURK</name>
<evidence type="ECO:0000259" key="2">
    <source>
        <dbReference type="Pfam" id="PF01571"/>
    </source>
</evidence>
<dbReference type="Proteomes" id="UP001303946">
    <property type="component" value="Chromosome"/>
</dbReference>
<dbReference type="InterPro" id="IPR045179">
    <property type="entry name" value="YgfZ/GcvT"/>
</dbReference>
<reference evidence="3 4" key="1">
    <citation type="submission" date="2023-10" db="EMBL/GenBank/DDBJ databases">
        <title>Bacteria for the degradation of biodegradable plastic PBAT(Polybutylene adipate terephthalate).</title>
        <authorList>
            <person name="Weon H.-Y."/>
            <person name="Yeon J."/>
        </authorList>
    </citation>
    <scope>NUCLEOTIDE SEQUENCE [LARGE SCALE GENOMIC DNA]</scope>
    <source>
        <strain evidence="3 4">SBD 7-3</strain>
    </source>
</reference>
<keyword evidence="4" id="KW-1185">Reference proteome</keyword>
<accession>A0ABZ0D0P8</accession>
<dbReference type="InterPro" id="IPR027266">
    <property type="entry name" value="TrmE/GcvT-like"/>
</dbReference>
<dbReference type="NCBIfam" id="TIGR03317">
    <property type="entry name" value="ygfZ_signature"/>
    <property type="match status" value="1"/>
</dbReference>
<dbReference type="Pfam" id="PF01571">
    <property type="entry name" value="GCV_T"/>
    <property type="match status" value="1"/>
</dbReference>
<dbReference type="Gene3D" id="3.30.1360.120">
    <property type="entry name" value="Probable tRNA modification gtpase trme, domain 1"/>
    <property type="match status" value="1"/>
</dbReference>
<evidence type="ECO:0000313" key="3">
    <source>
        <dbReference type="EMBL" id="WOB10810.1"/>
    </source>
</evidence>
<gene>
    <name evidence="3" type="ORF">RXV79_12315</name>
</gene>
<organism evidence="3 4">
    <name type="scientific">Piscinibacter gummiphilus</name>
    <dbReference type="NCBI Taxonomy" id="946333"/>
    <lineage>
        <taxon>Bacteria</taxon>
        <taxon>Pseudomonadati</taxon>
        <taxon>Pseudomonadota</taxon>
        <taxon>Betaproteobacteria</taxon>
        <taxon>Burkholderiales</taxon>
        <taxon>Sphaerotilaceae</taxon>
        <taxon>Piscinibacter</taxon>
    </lineage>
</organism>
<feature type="domain" description="GCVT N-terminal" evidence="2">
    <location>
        <begin position="15"/>
        <end position="124"/>
    </location>
</feature>
<sequence length="306" mass="32290">MTTSLSLDGAAPLPHWGLIRAQGDDAASFLHGQLTNDFSQLGTAEARLAGYCSAKGRLLASFIGWKRSADDILLACSADLLATTQKRLSMFVLRAKCKLSDASGQWRLLGLAGPSADAFLGAAAPTQVWGKSVHGGADVVRLPDVEGARRYLWAAPLDVPSPALPTLDEAAWRLGEVKSGVARIEAATVDQFVPQMLNYEVLGGVDFQKGCYPGQEVVARSQYRGTIKRRSFLFSGPAELKAGQEVFHDADPSQPAGLVVNAASRLALVELKLAALDGGTVHAGAADGPALIREELPYLLPSAETA</sequence>
<dbReference type="EMBL" id="CP136336">
    <property type="protein sequence ID" value="WOB10810.1"/>
    <property type="molecule type" value="Genomic_DNA"/>
</dbReference>
<proteinExistence type="predicted"/>
<evidence type="ECO:0000256" key="1">
    <source>
        <dbReference type="ARBA" id="ARBA00022946"/>
    </source>
</evidence>
<dbReference type="SUPFAM" id="SSF103025">
    <property type="entry name" value="Folate-binding domain"/>
    <property type="match status" value="1"/>
</dbReference>
<dbReference type="InterPro" id="IPR006222">
    <property type="entry name" value="GCVT_N"/>
</dbReference>
<keyword evidence="1" id="KW-0809">Transit peptide</keyword>
<evidence type="ECO:0000313" key="4">
    <source>
        <dbReference type="Proteomes" id="UP001303946"/>
    </source>
</evidence>
<protein>
    <submittedName>
        <fullName evidence="3">Folate-binding protein</fullName>
    </submittedName>
</protein>
<dbReference type="PANTHER" id="PTHR22602">
    <property type="entry name" value="TRANSFERASE CAF17, MITOCHONDRIAL-RELATED"/>
    <property type="match status" value="1"/>
</dbReference>
<dbReference type="InterPro" id="IPR017703">
    <property type="entry name" value="YgfZ/GCV_T_CS"/>
</dbReference>